<dbReference type="PANTHER" id="PTHR33662">
    <property type="entry name" value="OTU DEUBIQUITINASE WITH LINEAR LINKAGE-SPECIFICITY A-RELATED"/>
    <property type="match status" value="1"/>
</dbReference>
<dbReference type="PRINTS" id="PR02056">
    <property type="entry name" value="PROTEINF105A"/>
</dbReference>
<dbReference type="PRINTS" id="PR02055">
    <property type="entry name" value="PROTEINF105"/>
</dbReference>
<dbReference type="AlphaFoldDB" id="A0A9Q1DS88"/>
<evidence type="ECO:0000256" key="4">
    <source>
        <dbReference type="SAM" id="MobiDB-lite"/>
    </source>
</evidence>
<feature type="region of interest" description="Disordered" evidence="4">
    <location>
        <begin position="386"/>
        <end position="410"/>
    </location>
</feature>
<dbReference type="GO" id="GO:1990108">
    <property type="term" value="P:protein linear deubiquitination"/>
    <property type="evidence" value="ECO:0007669"/>
    <property type="project" value="TreeGrafter"/>
</dbReference>
<dbReference type="OrthoDB" id="5962728at2759"/>
<feature type="region of interest" description="Disordered" evidence="4">
    <location>
        <begin position="341"/>
        <end position="371"/>
    </location>
</feature>
<organism evidence="5 6">
    <name type="scientific">Conger conger</name>
    <name type="common">Conger eel</name>
    <name type="synonym">Muraena conger</name>
    <dbReference type="NCBI Taxonomy" id="82655"/>
    <lineage>
        <taxon>Eukaryota</taxon>
        <taxon>Metazoa</taxon>
        <taxon>Chordata</taxon>
        <taxon>Craniata</taxon>
        <taxon>Vertebrata</taxon>
        <taxon>Euteleostomi</taxon>
        <taxon>Actinopterygii</taxon>
        <taxon>Neopterygii</taxon>
        <taxon>Teleostei</taxon>
        <taxon>Anguilliformes</taxon>
        <taxon>Congridae</taxon>
        <taxon>Conger</taxon>
    </lineage>
</organism>
<protein>
    <recommendedName>
        <fullName evidence="7">OTU domain-containing protein</fullName>
    </recommendedName>
</protein>
<evidence type="ECO:0008006" key="7">
    <source>
        <dbReference type="Google" id="ProtNLM"/>
    </source>
</evidence>
<keyword evidence="6" id="KW-1185">Reference proteome</keyword>
<gene>
    <name evidence="5" type="ORF">COCON_G00065320</name>
</gene>
<dbReference type="GO" id="GO:0005737">
    <property type="term" value="C:cytoplasm"/>
    <property type="evidence" value="ECO:0007669"/>
    <property type="project" value="UniProtKB-SubCell"/>
</dbReference>
<evidence type="ECO:0000256" key="2">
    <source>
        <dbReference type="ARBA" id="ARBA00010267"/>
    </source>
</evidence>
<sequence>MGSACCKQQKTEETQSLLDGANKDADSSSKGSEEEAHGVQGGFTNEHGDEDSNCTKENRGMGSEAQVDNVLTVVQVNQEVGSEVPNLETDEKKCPEDSFPKIEDGHTPDHNQEINLMYVEDEETGSAHVLYPVPKIETIHVEDPPKLEYLQVEPTAKRSESELSSSAKFEDVRRIGLSLKSESIKEADPSLKNETVAAAVPYLERETVEAVDPFFKKETLAAVDPSFKKETVEAVNPFFKKETVAAVDPSLQKETIETVDPLFKKETVDAVDPSLKNEIAEAVDNLFMYESTEGADPEPTEVVMPSLTIEKIVEVEPSLTTETVEVDDVEPSLTTETVEVDDVEPSLTTETVEVDEVEPSHTTETVEVDEVEPSLTPETVEVDEVEPSLTPETVEVDEVEPSLTTETEEVVEPSLKKETVEAVGALFEYESIEDADRFIKNEPTEIVDSSLENEPTEVADSLFENETVEAVDPSLKNEAIEAVDSLLEKETVEAVDSLLEKETVEAVDSLLENETVEAVDSLLENDPTEAVDSLLENDPREVGDSLLENETAEAVDPSLESETVEAVDTSFNYEPPEDADPEATVAVLPPFTMETVEVGEPSLTIETVEVVEPSLTMETVEVGEPTLKSPSLQSEEPLPGTQDMKADYSTPKSVDGLVGSNAVFPDEASPPTDHEPCMENLSRPAHEDATELVLSSDGESEDEEQTREVDVPAAVGETSDVNDDIHGIMSPNQATEPSLMDELVPRESIEDLYCAEQEIVQLEKTEPLLQITPPGVQDRSSVAPGVDILAYCQREWKGNTATSAIIRKGYSVLSQSFEGLQRVRGDNYCALRATLYQILCHSDKLPAWIEDDDITLLPENLAAEIELVGGWKFPLGHEAGGNKGPVEQLKRHLNLLQKTWREAAEAGDAEERQRLCDALFRGGEEEHALLEAVKLLMLSSAVELYQRMGRDEEVPVFCWLLFARDDSESPGAFLANHLSHVGFSGGLEQVEMFLLGYALQHTIQAYRLYKTDTEEFITYYPDDHNGAWPQVCLVTEDDRHYNVLVEKLKGNDLPEDPTVAE</sequence>
<comment type="subcellular location">
    <subcellularLocation>
        <location evidence="1">Cytoplasm</location>
    </subcellularLocation>
</comment>
<dbReference type="InterPro" id="IPR023236">
    <property type="entry name" value="OTULINL"/>
</dbReference>
<feature type="region of interest" description="Disordered" evidence="4">
    <location>
        <begin position="80"/>
        <end position="109"/>
    </location>
</feature>
<dbReference type="Proteomes" id="UP001152803">
    <property type="component" value="Unassembled WGS sequence"/>
</dbReference>
<proteinExistence type="inferred from homology"/>
<dbReference type="GO" id="GO:0004843">
    <property type="term" value="F:cysteine-type deubiquitinase activity"/>
    <property type="evidence" value="ECO:0007669"/>
    <property type="project" value="TreeGrafter"/>
</dbReference>
<feature type="compositionally biased region" description="Basic and acidic residues" evidence="4">
    <location>
        <begin position="21"/>
        <end position="37"/>
    </location>
</feature>
<comment type="caution">
    <text evidence="5">The sequence shown here is derived from an EMBL/GenBank/DDBJ whole genome shotgun (WGS) entry which is preliminary data.</text>
</comment>
<dbReference type="InterPro" id="IPR023235">
    <property type="entry name" value="FAM105"/>
</dbReference>
<reference evidence="5" key="1">
    <citation type="journal article" date="2023" name="Science">
        <title>Genome structures resolve the early diversification of teleost fishes.</title>
        <authorList>
            <person name="Parey E."/>
            <person name="Louis A."/>
            <person name="Montfort J."/>
            <person name="Bouchez O."/>
            <person name="Roques C."/>
            <person name="Iampietro C."/>
            <person name="Lluch J."/>
            <person name="Castinel A."/>
            <person name="Donnadieu C."/>
            <person name="Desvignes T."/>
            <person name="Floi Bucao C."/>
            <person name="Jouanno E."/>
            <person name="Wen M."/>
            <person name="Mejri S."/>
            <person name="Dirks R."/>
            <person name="Jansen H."/>
            <person name="Henkel C."/>
            <person name="Chen W.J."/>
            <person name="Zahm M."/>
            <person name="Cabau C."/>
            <person name="Klopp C."/>
            <person name="Thompson A.W."/>
            <person name="Robinson-Rechavi M."/>
            <person name="Braasch I."/>
            <person name="Lecointre G."/>
            <person name="Bobe J."/>
            <person name="Postlethwait J.H."/>
            <person name="Berthelot C."/>
            <person name="Roest Crollius H."/>
            <person name="Guiguen Y."/>
        </authorList>
    </citation>
    <scope>NUCLEOTIDE SEQUENCE</scope>
    <source>
        <strain evidence="5">Concon-B</strain>
    </source>
</reference>
<evidence type="ECO:0000256" key="3">
    <source>
        <dbReference type="ARBA" id="ARBA00022490"/>
    </source>
</evidence>
<feature type="region of interest" description="Disordered" evidence="4">
    <location>
        <begin position="1"/>
        <end position="68"/>
    </location>
</feature>
<evidence type="ECO:0000313" key="6">
    <source>
        <dbReference type="Proteomes" id="UP001152803"/>
    </source>
</evidence>
<name>A0A9Q1DS88_CONCO</name>
<dbReference type="Pfam" id="PF16218">
    <property type="entry name" value="Peptidase_C101"/>
    <property type="match status" value="1"/>
</dbReference>
<accession>A0A9Q1DS88</accession>
<dbReference type="PANTHER" id="PTHR33662:SF3">
    <property type="entry name" value="FIBROUS SHEATH CABYR-BINDING PROTEIN-LIKE-RELATED"/>
    <property type="match status" value="1"/>
</dbReference>
<feature type="region of interest" description="Disordered" evidence="4">
    <location>
        <begin position="623"/>
        <end position="709"/>
    </location>
</feature>
<feature type="compositionally biased region" description="Acidic residues" evidence="4">
    <location>
        <begin position="394"/>
        <end position="410"/>
    </location>
</feature>
<feature type="compositionally biased region" description="Basic and acidic residues" evidence="4">
    <location>
        <begin position="89"/>
        <end position="109"/>
    </location>
</feature>
<evidence type="ECO:0000256" key="1">
    <source>
        <dbReference type="ARBA" id="ARBA00004496"/>
    </source>
</evidence>
<evidence type="ECO:0000313" key="5">
    <source>
        <dbReference type="EMBL" id="KAJ8279466.1"/>
    </source>
</evidence>
<dbReference type="EMBL" id="JAFJMO010000004">
    <property type="protein sequence ID" value="KAJ8279466.1"/>
    <property type="molecule type" value="Genomic_DNA"/>
</dbReference>
<comment type="similarity">
    <text evidence="2">Belongs to the peptidase C65 family. Otulin subfamily.</text>
</comment>
<keyword evidence="3" id="KW-0963">Cytoplasm</keyword>